<evidence type="ECO:0000256" key="1">
    <source>
        <dbReference type="SAM" id="MobiDB-lite"/>
    </source>
</evidence>
<dbReference type="WBParaSite" id="ACOC_0000391701-mRNA-1">
    <property type="protein sequence ID" value="ACOC_0000391701-mRNA-1"/>
    <property type="gene ID" value="ACOC_0000391701"/>
</dbReference>
<gene>
    <name evidence="2" type="ORF">ACOC_LOCUS3918</name>
</gene>
<proteinExistence type="predicted"/>
<evidence type="ECO:0000313" key="2">
    <source>
        <dbReference type="EMBL" id="VDM55503.1"/>
    </source>
</evidence>
<protein>
    <submittedName>
        <fullName evidence="2 4">Uncharacterized protein</fullName>
    </submittedName>
</protein>
<reference evidence="2 3" key="2">
    <citation type="submission" date="2018-11" db="EMBL/GenBank/DDBJ databases">
        <authorList>
            <consortium name="Pathogen Informatics"/>
        </authorList>
    </citation>
    <scope>NUCLEOTIDE SEQUENCE [LARGE SCALE GENOMIC DNA]</scope>
    <source>
        <strain evidence="2 3">Costa Rica</strain>
    </source>
</reference>
<evidence type="ECO:0000313" key="4">
    <source>
        <dbReference type="WBParaSite" id="ACOC_0000391701-mRNA-1"/>
    </source>
</evidence>
<feature type="region of interest" description="Disordered" evidence="1">
    <location>
        <begin position="75"/>
        <end position="99"/>
    </location>
</feature>
<dbReference type="AlphaFoldDB" id="A0A0R3PHU0"/>
<evidence type="ECO:0000313" key="3">
    <source>
        <dbReference type="Proteomes" id="UP000267027"/>
    </source>
</evidence>
<keyword evidence="3" id="KW-1185">Reference proteome</keyword>
<dbReference type="Proteomes" id="UP000267027">
    <property type="component" value="Unassembled WGS sequence"/>
</dbReference>
<dbReference type="EMBL" id="UYYA01001577">
    <property type="protein sequence ID" value="VDM55503.1"/>
    <property type="molecule type" value="Genomic_DNA"/>
</dbReference>
<organism evidence="4">
    <name type="scientific">Angiostrongylus costaricensis</name>
    <name type="common">Nematode worm</name>
    <dbReference type="NCBI Taxonomy" id="334426"/>
    <lineage>
        <taxon>Eukaryota</taxon>
        <taxon>Metazoa</taxon>
        <taxon>Ecdysozoa</taxon>
        <taxon>Nematoda</taxon>
        <taxon>Chromadorea</taxon>
        <taxon>Rhabditida</taxon>
        <taxon>Rhabditina</taxon>
        <taxon>Rhabditomorpha</taxon>
        <taxon>Strongyloidea</taxon>
        <taxon>Metastrongylidae</taxon>
        <taxon>Angiostrongylus</taxon>
    </lineage>
</organism>
<sequence length="99" mass="11734">MKRMINVKAFAQLVNKDRSTNEATSISFNVLKSMHVVTNISPDNHNYRQQLSCTKQHRRLTISYWRDAPLEKIRFDTETKTPHPEDEPQWISDADHRLR</sequence>
<accession>A0A0R3PHU0</accession>
<reference evidence="4" key="1">
    <citation type="submission" date="2017-02" db="UniProtKB">
        <authorList>
            <consortium name="WormBaseParasite"/>
        </authorList>
    </citation>
    <scope>IDENTIFICATION</scope>
</reference>
<feature type="compositionally biased region" description="Basic and acidic residues" evidence="1">
    <location>
        <begin position="75"/>
        <end position="86"/>
    </location>
</feature>
<name>A0A0R3PHU0_ANGCS</name>